<dbReference type="EMBL" id="HBKQ01054460">
    <property type="protein sequence ID" value="CAE2280544.1"/>
    <property type="molecule type" value="Transcribed_RNA"/>
</dbReference>
<organism evidence="1">
    <name type="scientific">Odontella aurita</name>
    <dbReference type="NCBI Taxonomy" id="265563"/>
    <lineage>
        <taxon>Eukaryota</taxon>
        <taxon>Sar</taxon>
        <taxon>Stramenopiles</taxon>
        <taxon>Ochrophyta</taxon>
        <taxon>Bacillariophyta</taxon>
        <taxon>Mediophyceae</taxon>
        <taxon>Biddulphiophycidae</taxon>
        <taxon>Eupodiscales</taxon>
        <taxon>Odontellaceae</taxon>
        <taxon>Odontella</taxon>
    </lineage>
</organism>
<dbReference type="AlphaFoldDB" id="A0A7S4ND68"/>
<gene>
    <name evidence="1" type="ORF">OAUR00152_LOCUS37372</name>
</gene>
<sequence length="373" mass="41291">MKPLFGITVSLSFFVKHSGGLTSTVRFRPLRSHGSSALHSQKVAKSGEFKPSLICPVHGQSRRDALNRLLGSAAITTVPIPAVAAPPMSTGEADNVGARFERSIRPKPPKVLRSKLNQDFAVLLMRSSYNALDQLDCVPMDQFQRDFFLIRQAEYEPYVNILGPGVVQQGNLVDPYYFDFISFAQYATISRDMKDPPEFFEEKQPEDMGEDEPMNFKPVIVRREVDAKLLPEKHSEEVGTAVLDRLNEIFAGTTSSIPELGYRPDSSTTLAALKQLTVLFVINGFAWEGKVDIISKRDAASQSGSAAGTQFQVVLQSPANLWSGRALQLRKSIATNDFFFKTVRVLLSRAGYGIASSDIKYESNQEITTFAIN</sequence>
<protein>
    <submittedName>
        <fullName evidence="1">Uncharacterized protein</fullName>
    </submittedName>
</protein>
<accession>A0A7S4ND68</accession>
<evidence type="ECO:0000313" key="1">
    <source>
        <dbReference type="EMBL" id="CAE2280544.1"/>
    </source>
</evidence>
<proteinExistence type="predicted"/>
<name>A0A7S4ND68_9STRA</name>
<reference evidence="1" key="1">
    <citation type="submission" date="2021-01" db="EMBL/GenBank/DDBJ databases">
        <authorList>
            <person name="Corre E."/>
            <person name="Pelletier E."/>
            <person name="Niang G."/>
            <person name="Scheremetjew M."/>
            <person name="Finn R."/>
            <person name="Kale V."/>
            <person name="Holt S."/>
            <person name="Cochrane G."/>
            <person name="Meng A."/>
            <person name="Brown T."/>
            <person name="Cohen L."/>
        </authorList>
    </citation>
    <scope>NUCLEOTIDE SEQUENCE</scope>
    <source>
        <strain evidence="1">Isolate 1302-5</strain>
    </source>
</reference>